<dbReference type="InterPro" id="IPR005119">
    <property type="entry name" value="LysR_subst-bd"/>
</dbReference>
<keyword evidence="7" id="KW-1185">Reference proteome</keyword>
<keyword evidence="3" id="KW-0238">DNA-binding</keyword>
<keyword evidence="4" id="KW-0804">Transcription</keyword>
<dbReference type="SUPFAM" id="SSF46785">
    <property type="entry name" value="Winged helix' DNA-binding domain"/>
    <property type="match status" value="1"/>
</dbReference>
<dbReference type="SUPFAM" id="SSF53850">
    <property type="entry name" value="Periplasmic binding protein-like II"/>
    <property type="match status" value="1"/>
</dbReference>
<proteinExistence type="inferred from homology"/>
<name>A0A853G1E4_9BURK</name>
<dbReference type="EMBL" id="JACCEM010000003">
    <property type="protein sequence ID" value="NYT48860.1"/>
    <property type="molecule type" value="Genomic_DNA"/>
</dbReference>
<comment type="caution">
    <text evidence="6">The sequence shown here is derived from an EMBL/GenBank/DDBJ whole genome shotgun (WGS) entry which is preliminary data.</text>
</comment>
<evidence type="ECO:0000256" key="4">
    <source>
        <dbReference type="ARBA" id="ARBA00023163"/>
    </source>
</evidence>
<reference evidence="6 7" key="1">
    <citation type="submission" date="2020-07" db="EMBL/GenBank/DDBJ databases">
        <title>Taxonomic revisions and descriptions of new bacterial species based on genomic comparisons in the high-G+C-content subgroup of the family Alcaligenaceae.</title>
        <authorList>
            <person name="Szabo A."/>
            <person name="Felfoldi T."/>
        </authorList>
    </citation>
    <scope>NUCLEOTIDE SEQUENCE [LARGE SCALE GENOMIC DNA]</scope>
    <source>
        <strain evidence="6 7">LMG 24012</strain>
    </source>
</reference>
<dbReference type="RefSeq" id="WP_180154166.1">
    <property type="nucleotide sequence ID" value="NZ_JACCEM010000003.1"/>
</dbReference>
<sequence>MNKDFEIDLGTLRVVLAVAECLSYTRAAHKLGITQPAVSKRITALERKLRTKLFRRDGQRFFPTDACSALCERAEQIFSLVDQLTESTLHFSERPTGSVAIGVPQSTGERLLPLLVPAFRDRYPGIFVRVEQGYVADLFEQLMAKRIDIAILFGHFSSPNVELVPLADHELGILYPASWSRRSPLGYPVPEEISLKEAALLPLIAPSIEQSLRPLIERTFHAARLRPNIAIEINSLALQMSLVETGFGCIFITERAKLGARNGSAMKFARLADASMTWPMSMAFRRHGQNTQAAKLMMAMIQDCMPALMR</sequence>
<protein>
    <submittedName>
        <fullName evidence="6">LysR family transcriptional regulator</fullName>
    </submittedName>
</protein>
<dbReference type="InterPro" id="IPR050950">
    <property type="entry name" value="HTH-type_LysR_regulators"/>
</dbReference>
<dbReference type="GO" id="GO:0005829">
    <property type="term" value="C:cytosol"/>
    <property type="evidence" value="ECO:0007669"/>
    <property type="project" value="TreeGrafter"/>
</dbReference>
<evidence type="ECO:0000313" key="6">
    <source>
        <dbReference type="EMBL" id="NYT48860.1"/>
    </source>
</evidence>
<keyword evidence="2" id="KW-0805">Transcription regulation</keyword>
<gene>
    <name evidence="6" type="ORF">H0A72_06005</name>
</gene>
<dbReference type="InterPro" id="IPR036388">
    <property type="entry name" value="WH-like_DNA-bd_sf"/>
</dbReference>
<dbReference type="Proteomes" id="UP000559809">
    <property type="component" value="Unassembled WGS sequence"/>
</dbReference>
<accession>A0A853G1E4</accession>
<dbReference type="PANTHER" id="PTHR30419">
    <property type="entry name" value="HTH-TYPE TRANSCRIPTIONAL REGULATOR YBHD"/>
    <property type="match status" value="1"/>
</dbReference>
<dbReference type="InterPro" id="IPR000847">
    <property type="entry name" value="LysR_HTH_N"/>
</dbReference>
<dbReference type="Gene3D" id="3.40.190.290">
    <property type="match status" value="1"/>
</dbReference>
<evidence type="ECO:0000313" key="7">
    <source>
        <dbReference type="Proteomes" id="UP000559809"/>
    </source>
</evidence>
<evidence type="ECO:0000256" key="1">
    <source>
        <dbReference type="ARBA" id="ARBA00009437"/>
    </source>
</evidence>
<dbReference type="GO" id="GO:0003677">
    <property type="term" value="F:DNA binding"/>
    <property type="evidence" value="ECO:0007669"/>
    <property type="project" value="UniProtKB-KW"/>
</dbReference>
<dbReference type="InterPro" id="IPR036390">
    <property type="entry name" value="WH_DNA-bd_sf"/>
</dbReference>
<dbReference type="Gene3D" id="1.10.10.10">
    <property type="entry name" value="Winged helix-like DNA-binding domain superfamily/Winged helix DNA-binding domain"/>
    <property type="match status" value="1"/>
</dbReference>
<dbReference type="Pfam" id="PF00126">
    <property type="entry name" value="HTH_1"/>
    <property type="match status" value="1"/>
</dbReference>
<dbReference type="AlphaFoldDB" id="A0A853G1E4"/>
<dbReference type="Pfam" id="PF03466">
    <property type="entry name" value="LysR_substrate"/>
    <property type="match status" value="1"/>
</dbReference>
<feature type="domain" description="HTH lysR-type" evidence="5">
    <location>
        <begin position="7"/>
        <end position="64"/>
    </location>
</feature>
<organism evidence="6 7">
    <name type="scientific">Parapusillimonas granuli</name>
    <dbReference type="NCBI Taxonomy" id="380911"/>
    <lineage>
        <taxon>Bacteria</taxon>
        <taxon>Pseudomonadati</taxon>
        <taxon>Pseudomonadota</taxon>
        <taxon>Betaproteobacteria</taxon>
        <taxon>Burkholderiales</taxon>
        <taxon>Alcaligenaceae</taxon>
        <taxon>Parapusillimonas</taxon>
    </lineage>
</organism>
<dbReference type="PROSITE" id="PS50931">
    <property type="entry name" value="HTH_LYSR"/>
    <property type="match status" value="1"/>
</dbReference>
<comment type="similarity">
    <text evidence="1">Belongs to the LysR transcriptional regulatory family.</text>
</comment>
<evidence type="ECO:0000259" key="5">
    <source>
        <dbReference type="PROSITE" id="PS50931"/>
    </source>
</evidence>
<evidence type="ECO:0000256" key="2">
    <source>
        <dbReference type="ARBA" id="ARBA00023015"/>
    </source>
</evidence>
<dbReference type="PRINTS" id="PR00039">
    <property type="entry name" value="HTHLYSR"/>
</dbReference>
<evidence type="ECO:0000256" key="3">
    <source>
        <dbReference type="ARBA" id="ARBA00023125"/>
    </source>
</evidence>
<dbReference type="GO" id="GO:0003700">
    <property type="term" value="F:DNA-binding transcription factor activity"/>
    <property type="evidence" value="ECO:0007669"/>
    <property type="project" value="InterPro"/>
</dbReference>